<accession>A0A6A9QJ14</accession>
<sequence length="399" mass="43550">MNVEEVVKVVLESSDPGKATEEGLKKIPSKYLEKPMVVSVGKASIRMYQAFVRRVEPWKSIVVTSKGTINSKEVGADVIIEAGHPYPNEGSYKAGKTILEEVRKGGYSSFIFLLSGGSSSMMEWSDRLSLEEMIDLNRKLVKSGLSIDEVNTVRKHVSSIKGGRLGIEAKAPVFTLVLSDVVGGDVSSVGSGPTVPDPTTSMDALDIMRSINIEEKFLNAVSETPKELPNSKAWIVLDIKGVLRQVKERIGGTILSSCVRGEARDFGYLLSSIFNASRERREPFKPPFTLIAGGEPEVKVEGESGKGGRNGEVCLSFAKYARGEYQLFAIATDGIDGNSEYTGCYVNSSMSFDTREISYSLRRHSSYELLERDGKKESSVIKTGPTGTNINNVYILYAP</sequence>
<keyword evidence="4" id="KW-1185">Reference proteome</keyword>
<dbReference type="InterPro" id="IPR037035">
    <property type="entry name" value="GK-like_C_sf"/>
</dbReference>
<name>A0A6A9QJ14_SULME</name>
<dbReference type="Gene3D" id="3.40.50.10180">
    <property type="entry name" value="Glycerate kinase, MOFRL-like N-terminal domain"/>
    <property type="match status" value="1"/>
</dbReference>
<dbReference type="Pfam" id="PF13660">
    <property type="entry name" value="DUF4147"/>
    <property type="match status" value="1"/>
</dbReference>
<dbReference type="Gene3D" id="3.40.1480.10">
    <property type="entry name" value="MOFRL domain"/>
    <property type="match status" value="1"/>
</dbReference>
<dbReference type="AlphaFoldDB" id="A0A6A9QJ14"/>
<dbReference type="GO" id="GO:0008887">
    <property type="term" value="F:glycerate kinase activity"/>
    <property type="evidence" value="ECO:0007669"/>
    <property type="project" value="InterPro"/>
</dbReference>
<evidence type="ECO:0000259" key="2">
    <source>
        <dbReference type="Pfam" id="PF13660"/>
    </source>
</evidence>
<comment type="caution">
    <text evidence="3">The sequence shown here is derived from an EMBL/GenBank/DDBJ whole genome shotgun (WGS) entry which is preliminary data.</text>
</comment>
<dbReference type="PANTHER" id="PTHR12227:SF0">
    <property type="entry name" value="GLYCERATE KINASE"/>
    <property type="match status" value="1"/>
</dbReference>
<evidence type="ECO:0000313" key="4">
    <source>
        <dbReference type="Proteomes" id="UP000470772"/>
    </source>
</evidence>
<dbReference type="NCBIfam" id="NF041176">
    <property type="entry name" value="GlyK_Thmprot"/>
    <property type="match status" value="1"/>
</dbReference>
<dbReference type="InterPro" id="IPR038614">
    <property type="entry name" value="GK_N_sf"/>
</dbReference>
<reference evidence="3 4" key="1">
    <citation type="submission" date="2019-10" db="EMBL/GenBank/DDBJ databases">
        <title>Sequencing and Assembly of Multiple Reported Metal-Biooxidizing Members of the Extremely Thermoacidophilic Archaeal Family Sulfolobaceae.</title>
        <authorList>
            <person name="Counts J.A."/>
            <person name="Kelly R.M."/>
        </authorList>
    </citation>
    <scope>NUCLEOTIDE SEQUENCE [LARGE SCALE GENOMIC DNA]</scope>
    <source>
        <strain evidence="3 4">DSM 6482</strain>
    </source>
</reference>
<protein>
    <submittedName>
        <fullName evidence="3">DUF4147 domain-containing protein</fullName>
    </submittedName>
</protein>
<organism evidence="3 4">
    <name type="scientific">Sulfuracidifex metallicus DSM 6482 = JCM 9184</name>
    <dbReference type="NCBI Taxonomy" id="523847"/>
    <lineage>
        <taxon>Archaea</taxon>
        <taxon>Thermoproteota</taxon>
        <taxon>Thermoprotei</taxon>
        <taxon>Sulfolobales</taxon>
        <taxon>Sulfolobaceae</taxon>
        <taxon>Sulfuracidifex</taxon>
    </lineage>
</organism>
<dbReference type="PANTHER" id="PTHR12227">
    <property type="entry name" value="GLYCERATE KINASE"/>
    <property type="match status" value="1"/>
</dbReference>
<evidence type="ECO:0000313" key="3">
    <source>
        <dbReference type="EMBL" id="MUN28210.1"/>
    </source>
</evidence>
<proteinExistence type="predicted"/>
<dbReference type="Proteomes" id="UP000470772">
    <property type="component" value="Unassembled WGS sequence"/>
</dbReference>
<dbReference type="SUPFAM" id="SSF82544">
    <property type="entry name" value="GckA/TtuD-like"/>
    <property type="match status" value="1"/>
</dbReference>
<dbReference type="InterPro" id="IPR053656">
    <property type="entry name" value="Glycerate_kinase-1"/>
</dbReference>
<dbReference type="RefSeq" id="WP_156016144.1">
    <property type="nucleotide sequence ID" value="NZ_WGGD01000005.1"/>
</dbReference>
<dbReference type="InterPro" id="IPR039760">
    <property type="entry name" value="MOFRL_protein"/>
</dbReference>
<dbReference type="EMBL" id="WGGD01000005">
    <property type="protein sequence ID" value="MUN28210.1"/>
    <property type="molecule type" value="Genomic_DNA"/>
</dbReference>
<evidence type="ECO:0000259" key="1">
    <source>
        <dbReference type="Pfam" id="PF05161"/>
    </source>
</evidence>
<dbReference type="Pfam" id="PF05161">
    <property type="entry name" value="MOFRL"/>
    <property type="match status" value="1"/>
</dbReference>
<feature type="domain" description="MOFRL-associated" evidence="2">
    <location>
        <begin position="4"/>
        <end position="223"/>
    </location>
</feature>
<gene>
    <name evidence="3" type="ORF">GC250_01710</name>
</gene>
<dbReference type="GO" id="GO:0005737">
    <property type="term" value="C:cytoplasm"/>
    <property type="evidence" value="ECO:0007669"/>
    <property type="project" value="TreeGrafter"/>
</dbReference>
<feature type="domain" description="MOFRL" evidence="1">
    <location>
        <begin position="289"/>
        <end position="392"/>
    </location>
</feature>
<dbReference type="InterPro" id="IPR007835">
    <property type="entry name" value="MOFRL"/>
</dbReference>
<dbReference type="InterPro" id="IPR025286">
    <property type="entry name" value="MOFRL_assoc_dom"/>
</dbReference>